<keyword evidence="6" id="KW-0175">Coiled coil</keyword>
<protein>
    <submittedName>
        <fullName evidence="9">GTPase</fullName>
    </submittedName>
</protein>
<feature type="region of interest" description="Disordered" evidence="7">
    <location>
        <begin position="549"/>
        <end position="589"/>
    </location>
</feature>
<dbReference type="EMBL" id="JBEPLW010000004">
    <property type="protein sequence ID" value="MET3575183.1"/>
    <property type="molecule type" value="Genomic_DNA"/>
</dbReference>
<reference evidence="9 10" key="1">
    <citation type="submission" date="2024-06" db="EMBL/GenBank/DDBJ databases">
        <title>Genomic Encyclopedia of Type Strains, Phase IV (KMG-IV): sequencing the most valuable type-strain genomes for metagenomic binning, comparative biology and taxonomic classification.</title>
        <authorList>
            <person name="Goeker M."/>
        </authorList>
    </citation>
    <scope>NUCLEOTIDE SEQUENCE [LARGE SCALE GENOMIC DNA]</scope>
    <source>
        <strain evidence="9 10">DSM 26128</strain>
    </source>
</reference>
<organism evidence="9 10">
    <name type="scientific">Bhargavaea ullalensis</name>
    <dbReference type="NCBI Taxonomy" id="1265685"/>
    <lineage>
        <taxon>Bacteria</taxon>
        <taxon>Bacillati</taxon>
        <taxon>Bacillota</taxon>
        <taxon>Bacilli</taxon>
        <taxon>Bacillales</taxon>
        <taxon>Caryophanaceae</taxon>
        <taxon>Bhargavaea</taxon>
    </lineage>
</organism>
<evidence type="ECO:0000259" key="8">
    <source>
        <dbReference type="Pfam" id="PF00350"/>
    </source>
</evidence>
<evidence type="ECO:0000256" key="2">
    <source>
        <dbReference type="ARBA" id="ARBA00022741"/>
    </source>
</evidence>
<evidence type="ECO:0000256" key="1">
    <source>
        <dbReference type="ARBA" id="ARBA00004370"/>
    </source>
</evidence>
<dbReference type="SUPFAM" id="SSF52540">
    <property type="entry name" value="P-loop containing nucleoside triphosphate hydrolases"/>
    <property type="match status" value="2"/>
</dbReference>
<accession>A0ABV2GA82</accession>
<gene>
    <name evidence="9" type="ORF">ABID49_001067</name>
</gene>
<dbReference type="PANTHER" id="PTHR10465:SF0">
    <property type="entry name" value="SARCALUMENIN"/>
    <property type="match status" value="1"/>
</dbReference>
<dbReference type="CDD" id="cd09912">
    <property type="entry name" value="DLP_2"/>
    <property type="match status" value="2"/>
</dbReference>
<evidence type="ECO:0000256" key="5">
    <source>
        <dbReference type="ARBA" id="ARBA00023136"/>
    </source>
</evidence>
<dbReference type="Proteomes" id="UP001549099">
    <property type="component" value="Unassembled WGS sequence"/>
</dbReference>
<dbReference type="InterPro" id="IPR027094">
    <property type="entry name" value="Mitofusin_fam"/>
</dbReference>
<evidence type="ECO:0000313" key="10">
    <source>
        <dbReference type="Proteomes" id="UP001549099"/>
    </source>
</evidence>
<name>A0ABV2GA82_9BACL</name>
<feature type="domain" description="Dynamin N-terminal" evidence="8">
    <location>
        <begin position="637"/>
        <end position="859"/>
    </location>
</feature>
<dbReference type="RefSeq" id="WP_354196094.1">
    <property type="nucleotide sequence ID" value="NZ_JBEPLW010000004.1"/>
</dbReference>
<dbReference type="InterPro" id="IPR045063">
    <property type="entry name" value="Dynamin_N"/>
</dbReference>
<evidence type="ECO:0000256" key="3">
    <source>
        <dbReference type="ARBA" id="ARBA00022801"/>
    </source>
</evidence>
<sequence length="1216" mass="137191">MTETKQSPINEQREQLIGKAARLAVLFRQDDDREREERAARFAGKVMKDEFVIGFAGHFSAGKSSMINALTGVDLLATGPIPTSANIVRVHKADEDFAIIHRTDGPPVRFTGNLDLEYIKEFSKDGAGVSDIEVGHAGSALPDGVTVMDTPGVDSTDDAHRLSTESSLHIADLVFYVMDYNHVQSGLNFTFTKNLMQYNENVYLIVNQIDKHREEELSFEDFQESVRNSFASWGVHPKGIFYTSLKQTGLPHNDFSRVKELIGQSIGNRGASLIETGEGTIRKLEDEHLRFLEDEVAERKSTYSEILTEDEWNRREEILEEASDAARRVELLSPELWEASFEAERKQLLENAGLMPFEVRDQMKEYLESRSPSFKVGFLFSGKKTEEERVAREERMIRLFRKTADAQAATHLRNLMKQSLREAGILSDEEAIRIDRMDLEVPLSVIEGEVPQGALVTGDTVLNFTEAVRQAVIRWFIRETDGWKKEKTAVIAERANDSTGRLEQQAGSMSEKAGAIRAIEEAVQTIVRFKKSLASKDSRLDEEARLTAEKWERKEQSARESVVDFEPSMAPGKEDEQPAAEGGEESDRPVVTEAAADEAVSDALFISDKIRSIPGFSETADYLRRKADRLGRKDFTIALFGAFSAGKSSFSNALIGEPVLPVSPNPTTAAINRIRPADAARDKASGTADIHLKTVEAMTEDVVRAFAELGMTVRSLEDAYRHADEAAAKDDIEDGKQLHRSFIRAFKAGFHERGPLLGKTVNVAEAEFREYVADETRSCFVESIDFYYDCELTRQGITLVDTPGADSINARHTDVAFEYIRNADAILFVTYYNHAFAAADREFLIQLGRVKDAFEMDKMFFLVNAIDLAADEEEADLVKGYVAGELQRFGIRNPRLFGISSLRALEEKTEGKTLGSGMPEFEKDFHHFLGEELNALAVQSLREESRKAVESLGALISRTESNLSRKEERLEELRLYEQDLRKRFAHSGAQVIMNDVKAELDELIYYVLQRVFYRFTEFFREAYNPATFASRPAKEALSTALREALGAVGFDIVQELKVTDLRLTNYTSRRLTGRFTDEQRTLREMDPVFGLTPFEPDDKDSLSFPEVFPDPSAYSAVNRIYKNDKDFFEAGTRDKLRDALEQAAKKDAEQYLNEQKARMLNSFDQWTELEAEGLRQHLLQGALAKIGSEREVLQKFGNLDEWKGIYSTLSEREELK</sequence>
<feature type="domain" description="Dynamin N-terminal" evidence="8">
    <location>
        <begin position="53"/>
        <end position="209"/>
    </location>
</feature>
<dbReference type="PANTHER" id="PTHR10465">
    <property type="entry name" value="TRANSMEMBRANE GTPASE FZO1"/>
    <property type="match status" value="1"/>
</dbReference>
<keyword evidence="10" id="KW-1185">Reference proteome</keyword>
<feature type="coiled-coil region" evidence="6">
    <location>
        <begin position="956"/>
        <end position="983"/>
    </location>
</feature>
<feature type="compositionally biased region" description="Basic and acidic residues" evidence="7">
    <location>
        <begin position="549"/>
        <end position="562"/>
    </location>
</feature>
<keyword evidence="5" id="KW-0472">Membrane</keyword>
<evidence type="ECO:0000256" key="7">
    <source>
        <dbReference type="SAM" id="MobiDB-lite"/>
    </source>
</evidence>
<dbReference type="Pfam" id="PF00350">
    <property type="entry name" value="Dynamin_N"/>
    <property type="match status" value="2"/>
</dbReference>
<evidence type="ECO:0000256" key="6">
    <source>
        <dbReference type="SAM" id="Coils"/>
    </source>
</evidence>
<keyword evidence="2" id="KW-0547">Nucleotide-binding</keyword>
<dbReference type="InterPro" id="IPR027417">
    <property type="entry name" value="P-loop_NTPase"/>
</dbReference>
<comment type="subcellular location">
    <subcellularLocation>
        <location evidence="1">Membrane</location>
    </subcellularLocation>
</comment>
<evidence type="ECO:0000256" key="4">
    <source>
        <dbReference type="ARBA" id="ARBA00023134"/>
    </source>
</evidence>
<dbReference type="Gene3D" id="3.40.50.300">
    <property type="entry name" value="P-loop containing nucleotide triphosphate hydrolases"/>
    <property type="match status" value="2"/>
</dbReference>
<proteinExistence type="predicted"/>
<comment type="caution">
    <text evidence="9">The sequence shown here is derived from an EMBL/GenBank/DDBJ whole genome shotgun (WGS) entry which is preliminary data.</text>
</comment>
<keyword evidence="3" id="KW-0378">Hydrolase</keyword>
<evidence type="ECO:0000313" key="9">
    <source>
        <dbReference type="EMBL" id="MET3575183.1"/>
    </source>
</evidence>
<keyword evidence="4" id="KW-0342">GTP-binding</keyword>